<dbReference type="EMBL" id="UOFA01000015">
    <property type="protein sequence ID" value="VAW43704.1"/>
    <property type="molecule type" value="Genomic_DNA"/>
</dbReference>
<feature type="domain" description="ChlI/MoxR AAA lid" evidence="2">
    <location>
        <begin position="243"/>
        <end position="306"/>
    </location>
</feature>
<dbReference type="Gene3D" id="1.10.8.80">
    <property type="entry name" value="Magnesium chelatase subunit I, C-Terminal domain"/>
    <property type="match status" value="1"/>
</dbReference>
<dbReference type="Pfam" id="PF17863">
    <property type="entry name" value="AAA_lid_2"/>
    <property type="match status" value="1"/>
</dbReference>
<evidence type="ECO:0000259" key="1">
    <source>
        <dbReference type="Pfam" id="PF07726"/>
    </source>
</evidence>
<dbReference type="Gene3D" id="3.40.50.300">
    <property type="entry name" value="P-loop containing nucleotide triphosphate hydrolases"/>
    <property type="match status" value="1"/>
</dbReference>
<name>A0A3B0WJI0_9ZZZZ</name>
<dbReference type="PANTHER" id="PTHR42759:SF5">
    <property type="entry name" value="METHANOL DEHYDROGENASE REGULATOR"/>
    <property type="match status" value="1"/>
</dbReference>
<dbReference type="GO" id="GO:0016887">
    <property type="term" value="F:ATP hydrolysis activity"/>
    <property type="evidence" value="ECO:0007669"/>
    <property type="project" value="InterPro"/>
</dbReference>
<gene>
    <name evidence="3" type="ORF">MNBD_GAMMA02-104</name>
</gene>
<protein>
    <submittedName>
        <fullName evidence="3">FIG022979: MoxR-like ATPases</fullName>
    </submittedName>
</protein>
<proteinExistence type="predicted"/>
<dbReference type="PANTHER" id="PTHR42759">
    <property type="entry name" value="MOXR FAMILY PROTEIN"/>
    <property type="match status" value="1"/>
</dbReference>
<dbReference type="Pfam" id="PF07726">
    <property type="entry name" value="AAA_3"/>
    <property type="match status" value="1"/>
</dbReference>
<evidence type="ECO:0000259" key="2">
    <source>
        <dbReference type="Pfam" id="PF17863"/>
    </source>
</evidence>
<feature type="domain" description="ATPase AAA-3" evidence="1">
    <location>
        <begin position="50"/>
        <end position="180"/>
    </location>
</feature>
<organism evidence="3">
    <name type="scientific">hydrothermal vent metagenome</name>
    <dbReference type="NCBI Taxonomy" id="652676"/>
    <lineage>
        <taxon>unclassified sequences</taxon>
        <taxon>metagenomes</taxon>
        <taxon>ecological metagenomes</taxon>
    </lineage>
</organism>
<accession>A0A3B0WJI0</accession>
<dbReference type="InterPro" id="IPR011703">
    <property type="entry name" value="ATPase_AAA-3"/>
</dbReference>
<sequence>MPDKLTETSRQVEPNHAATIQQIVDAVGQKILDKEQSIKTVIAALIAGGHVLLEDLPGLGKTTLATAIAQVFGMDYNRVQLTSDMMPSDVLGVSIYDAPSQTFSYHKGPIFTQFLLADELNRATPKTQSALLEAMAENQVSMDGETYPLDEVFFVMATQNPIDEAGTYALPQSQLDRFLISLSLGYPDQQSERKLYSSNYLAQFKQPITAMSSPAQLLRWQHKASQIHASEEVLNYLQLLVHKTRNHSEIQHGLSPRAGLSMFKLAQSLALMAQRDFMTPADIQSAFYPVCRHRLVTFDGRTAGDLINAILDDTSVI</sequence>
<dbReference type="InterPro" id="IPR050764">
    <property type="entry name" value="CbbQ/NirQ/NorQ/GpvN"/>
</dbReference>
<dbReference type="InterPro" id="IPR041628">
    <property type="entry name" value="ChlI/MoxR_AAA_lid"/>
</dbReference>
<dbReference type="AlphaFoldDB" id="A0A3B0WJI0"/>
<dbReference type="PIRSF" id="PIRSF002849">
    <property type="entry name" value="AAA_ATPase_chaperone_MoxR_prd"/>
    <property type="match status" value="1"/>
</dbReference>
<dbReference type="SUPFAM" id="SSF52540">
    <property type="entry name" value="P-loop containing nucleoside triphosphate hydrolases"/>
    <property type="match status" value="1"/>
</dbReference>
<dbReference type="InterPro" id="IPR027417">
    <property type="entry name" value="P-loop_NTPase"/>
</dbReference>
<evidence type="ECO:0000313" key="3">
    <source>
        <dbReference type="EMBL" id="VAW43704.1"/>
    </source>
</evidence>
<dbReference type="CDD" id="cd00009">
    <property type="entry name" value="AAA"/>
    <property type="match status" value="1"/>
</dbReference>
<reference evidence="3" key="1">
    <citation type="submission" date="2018-06" db="EMBL/GenBank/DDBJ databases">
        <authorList>
            <person name="Zhirakovskaya E."/>
        </authorList>
    </citation>
    <scope>NUCLEOTIDE SEQUENCE</scope>
</reference>
<dbReference type="GO" id="GO:0005524">
    <property type="term" value="F:ATP binding"/>
    <property type="evidence" value="ECO:0007669"/>
    <property type="project" value="InterPro"/>
</dbReference>